<dbReference type="KEGG" id="cil:EG358_06920"/>
<keyword evidence="2 7" id="KW-0560">Oxidoreductase</keyword>
<dbReference type="OrthoDB" id="4174719at2"/>
<dbReference type="PANTHER" id="PTHR43774:SF1">
    <property type="entry name" value="PEPTIDE METHIONINE SULFOXIDE REDUCTASE MSRA 2"/>
    <property type="match status" value="1"/>
</dbReference>
<name>A0A381FAA6_9FLAO</name>
<evidence type="ECO:0000256" key="2">
    <source>
        <dbReference type="ARBA" id="ARBA00023002"/>
    </source>
</evidence>
<sequence length="174" mass="19965">MEKPDEKIAFGGSCHWCTEAIFQSLIGVKVVEQGFVATNTGLEDFSEAVIVHFSPEEISLKVLIEIHLRTHSSTVMHSRRNLYRSAVYTFSANQESEAKAILKNLQSGFSKQIITQVFPFGAFKRSRQEILDYYYSNPQKPFCKNNIDPKLKLLLKEFADVTDKEKLQHLNENY</sequence>
<dbReference type="GeneID" id="303673426"/>
<dbReference type="Gene3D" id="3.30.1060.10">
    <property type="entry name" value="Peptide methionine sulphoxide reductase MsrA"/>
    <property type="match status" value="1"/>
</dbReference>
<evidence type="ECO:0000313" key="8">
    <source>
        <dbReference type="Proteomes" id="UP000185725"/>
    </source>
</evidence>
<dbReference type="GO" id="GO:0008113">
    <property type="term" value="F:peptide-methionine (S)-S-oxide reductase activity"/>
    <property type="evidence" value="ECO:0007669"/>
    <property type="project" value="UniProtKB-EC"/>
</dbReference>
<evidence type="ECO:0000259" key="5">
    <source>
        <dbReference type="Pfam" id="PF01625"/>
    </source>
</evidence>
<evidence type="ECO:0000256" key="1">
    <source>
        <dbReference type="ARBA" id="ARBA00012502"/>
    </source>
</evidence>
<dbReference type="Proteomes" id="UP000255231">
    <property type="component" value="Unassembled WGS sequence"/>
</dbReference>
<feature type="domain" description="Peptide methionine sulphoxide reductase MsrA" evidence="5">
    <location>
        <begin position="7"/>
        <end position="143"/>
    </location>
</feature>
<evidence type="ECO:0000256" key="3">
    <source>
        <dbReference type="ARBA" id="ARBA00047806"/>
    </source>
</evidence>
<accession>A0A381FAA6</accession>
<dbReference type="EMBL" id="FTMF01000011">
    <property type="protein sequence ID" value="SIR00300.1"/>
    <property type="molecule type" value="Genomic_DNA"/>
</dbReference>
<evidence type="ECO:0000313" key="7">
    <source>
        <dbReference type="EMBL" id="SUX43398.1"/>
    </source>
</evidence>
<reference evidence="6 8" key="1">
    <citation type="submission" date="2017-01" db="EMBL/GenBank/DDBJ databases">
        <authorList>
            <person name="Varghese N."/>
            <person name="Submissions S."/>
        </authorList>
    </citation>
    <scope>NUCLEOTIDE SEQUENCE [LARGE SCALE GENOMIC DNA]</scope>
    <source>
        <strain evidence="6 8">ATCC 27950</strain>
    </source>
</reference>
<dbReference type="PANTHER" id="PTHR43774">
    <property type="entry name" value="PEPTIDE METHIONINE SULFOXIDE REDUCTASE"/>
    <property type="match status" value="1"/>
</dbReference>
<reference evidence="7 9" key="2">
    <citation type="submission" date="2018-06" db="EMBL/GenBank/DDBJ databases">
        <authorList>
            <consortium name="Pathogen Informatics"/>
            <person name="Doyle S."/>
        </authorList>
    </citation>
    <scope>NUCLEOTIDE SEQUENCE [LARGE SCALE GENOMIC DNA]</scope>
    <source>
        <strain evidence="7 9">NCTC13560</strain>
    </source>
</reference>
<keyword evidence="8" id="KW-1185">Reference proteome</keyword>
<dbReference type="InterPro" id="IPR002569">
    <property type="entry name" value="Met_Sox_Rdtase_MsrA_dom"/>
</dbReference>
<gene>
    <name evidence="7" type="primary">mrsA_2</name>
    <name evidence="7" type="ORF">NCTC13560_01990</name>
    <name evidence="6" type="ORF">SAMN05421682_11122</name>
</gene>
<dbReference type="Pfam" id="PF01625">
    <property type="entry name" value="PMSR"/>
    <property type="match status" value="1"/>
</dbReference>
<dbReference type="EMBL" id="UFVS01000001">
    <property type="protein sequence ID" value="SUX43398.1"/>
    <property type="molecule type" value="Genomic_DNA"/>
</dbReference>
<proteinExistence type="predicted"/>
<comment type="catalytic activity">
    <reaction evidence="4">
        <text>[thioredoxin]-disulfide + L-methionine + H2O = L-methionine (S)-S-oxide + [thioredoxin]-dithiol</text>
        <dbReference type="Rhea" id="RHEA:19993"/>
        <dbReference type="Rhea" id="RHEA-COMP:10698"/>
        <dbReference type="Rhea" id="RHEA-COMP:10700"/>
        <dbReference type="ChEBI" id="CHEBI:15377"/>
        <dbReference type="ChEBI" id="CHEBI:29950"/>
        <dbReference type="ChEBI" id="CHEBI:50058"/>
        <dbReference type="ChEBI" id="CHEBI:57844"/>
        <dbReference type="ChEBI" id="CHEBI:58772"/>
        <dbReference type="EC" id="1.8.4.11"/>
    </reaction>
</comment>
<dbReference type="Proteomes" id="UP000185725">
    <property type="component" value="Unassembled WGS sequence"/>
</dbReference>
<organism evidence="7 9">
    <name type="scientific">Chryseobacterium indoltheticum</name>
    <dbReference type="NCBI Taxonomy" id="254"/>
    <lineage>
        <taxon>Bacteria</taxon>
        <taxon>Pseudomonadati</taxon>
        <taxon>Bacteroidota</taxon>
        <taxon>Flavobacteriia</taxon>
        <taxon>Flavobacteriales</taxon>
        <taxon>Weeksellaceae</taxon>
        <taxon>Chryseobacterium group</taxon>
        <taxon>Chryseobacterium</taxon>
    </lineage>
</organism>
<evidence type="ECO:0000256" key="4">
    <source>
        <dbReference type="ARBA" id="ARBA00048782"/>
    </source>
</evidence>
<dbReference type="InterPro" id="IPR036509">
    <property type="entry name" value="Met_Sox_Rdtase_MsrA_sf"/>
</dbReference>
<dbReference type="AlphaFoldDB" id="A0A381FAA6"/>
<dbReference type="SUPFAM" id="SSF55068">
    <property type="entry name" value="Peptide methionine sulfoxide reductase"/>
    <property type="match status" value="1"/>
</dbReference>
<evidence type="ECO:0000313" key="9">
    <source>
        <dbReference type="Proteomes" id="UP000255231"/>
    </source>
</evidence>
<evidence type="ECO:0000313" key="6">
    <source>
        <dbReference type="EMBL" id="SIR00300.1"/>
    </source>
</evidence>
<dbReference type="RefSeq" id="WP_076561733.1">
    <property type="nucleotide sequence ID" value="NZ_CP033929.1"/>
</dbReference>
<dbReference type="EC" id="1.8.4.11" evidence="1"/>
<protein>
    <recommendedName>
        <fullName evidence="1">peptide-methionine (S)-S-oxide reductase</fullName>
        <ecNumber evidence="1">1.8.4.11</ecNumber>
    </recommendedName>
</protein>
<comment type="catalytic activity">
    <reaction evidence="3">
        <text>L-methionyl-[protein] + [thioredoxin]-disulfide + H2O = L-methionyl-(S)-S-oxide-[protein] + [thioredoxin]-dithiol</text>
        <dbReference type="Rhea" id="RHEA:14217"/>
        <dbReference type="Rhea" id="RHEA-COMP:10698"/>
        <dbReference type="Rhea" id="RHEA-COMP:10700"/>
        <dbReference type="Rhea" id="RHEA-COMP:12313"/>
        <dbReference type="Rhea" id="RHEA-COMP:12315"/>
        <dbReference type="ChEBI" id="CHEBI:15377"/>
        <dbReference type="ChEBI" id="CHEBI:16044"/>
        <dbReference type="ChEBI" id="CHEBI:29950"/>
        <dbReference type="ChEBI" id="CHEBI:44120"/>
        <dbReference type="ChEBI" id="CHEBI:50058"/>
        <dbReference type="EC" id="1.8.4.11"/>
    </reaction>
</comment>